<protein>
    <submittedName>
        <fullName evidence="1">Histone-fold</fullName>
    </submittedName>
</protein>
<proteinExistence type="predicted"/>
<dbReference type="AlphaFoldDB" id="A0A9W9LZY9"/>
<sequence>MLLHNGRVPPRQPLALI</sequence>
<dbReference type="Proteomes" id="UP001150879">
    <property type="component" value="Unassembled WGS sequence"/>
</dbReference>
<keyword evidence="2" id="KW-1185">Reference proteome</keyword>
<organism evidence="1 2">
    <name type="scientific">Penicillium cf. griseofulvum</name>
    <dbReference type="NCBI Taxonomy" id="2972120"/>
    <lineage>
        <taxon>Eukaryota</taxon>
        <taxon>Fungi</taxon>
        <taxon>Dikarya</taxon>
        <taxon>Ascomycota</taxon>
        <taxon>Pezizomycotina</taxon>
        <taxon>Eurotiomycetes</taxon>
        <taxon>Eurotiomycetidae</taxon>
        <taxon>Eurotiales</taxon>
        <taxon>Aspergillaceae</taxon>
        <taxon>Penicillium</taxon>
    </lineage>
</organism>
<gene>
    <name evidence="1" type="ORF">N7472_009216</name>
</gene>
<comment type="caution">
    <text evidence="1">The sequence shown here is derived from an EMBL/GenBank/DDBJ whole genome shotgun (WGS) entry which is preliminary data.</text>
</comment>
<evidence type="ECO:0000313" key="2">
    <source>
        <dbReference type="Proteomes" id="UP001150879"/>
    </source>
</evidence>
<accession>A0A9W9LZY9</accession>
<name>A0A9W9LZY9_9EURO</name>
<dbReference type="EMBL" id="JAPQKP010000006">
    <property type="protein sequence ID" value="KAJ5184376.1"/>
    <property type="molecule type" value="Genomic_DNA"/>
</dbReference>
<reference evidence="1" key="2">
    <citation type="journal article" date="2023" name="IMA Fungus">
        <title>Comparative genomic study of the Penicillium genus elucidates a diverse pangenome and 15 lateral gene transfer events.</title>
        <authorList>
            <person name="Petersen C."/>
            <person name="Sorensen T."/>
            <person name="Nielsen M.R."/>
            <person name="Sondergaard T.E."/>
            <person name="Sorensen J.L."/>
            <person name="Fitzpatrick D.A."/>
            <person name="Frisvad J.C."/>
            <person name="Nielsen K.L."/>
        </authorList>
    </citation>
    <scope>NUCLEOTIDE SEQUENCE</scope>
    <source>
        <strain evidence="1">IBT 16849</strain>
    </source>
</reference>
<evidence type="ECO:0000313" key="1">
    <source>
        <dbReference type="EMBL" id="KAJ5184376.1"/>
    </source>
</evidence>
<reference evidence="1" key="1">
    <citation type="submission" date="2022-11" db="EMBL/GenBank/DDBJ databases">
        <authorList>
            <person name="Petersen C."/>
        </authorList>
    </citation>
    <scope>NUCLEOTIDE SEQUENCE</scope>
    <source>
        <strain evidence="1">IBT 16849</strain>
    </source>
</reference>